<name>A0A9P4H7S3_9PLEO</name>
<sequence length="304" mass="35345">MDHPTISTCALPPRMAWSSLVGRSISAWEGLALSEIDVSRRDSSTDNAKSKLEEYGSLSVFLARGAHTMMFWFFQTRKAFLAQSRLKKWSQDDLNDYILLPAENGFVARSECFFVSHFWRTKDRPDPDGIYLRMHQAELTPQAWLYIWVDWRSMSAIIRNCGFTYFYPPFEPRLWILYEISEYALTCSGAILITPDFETFASHVDEMLDTGVQTTLTKHGYRCSFEGDRQFLISWLELLVLLKRLFDVDSTRRIMDNMTWHRFTGTQFYNGGSVVLKRFQGTLEVDGQTHLFTPFPQRVELETA</sequence>
<evidence type="ECO:0000313" key="1">
    <source>
        <dbReference type="EMBL" id="KAF2028492.1"/>
    </source>
</evidence>
<dbReference type="OrthoDB" id="2345911at2759"/>
<organism evidence="1 2">
    <name type="scientific">Setomelanomma holmii</name>
    <dbReference type="NCBI Taxonomy" id="210430"/>
    <lineage>
        <taxon>Eukaryota</taxon>
        <taxon>Fungi</taxon>
        <taxon>Dikarya</taxon>
        <taxon>Ascomycota</taxon>
        <taxon>Pezizomycotina</taxon>
        <taxon>Dothideomycetes</taxon>
        <taxon>Pleosporomycetidae</taxon>
        <taxon>Pleosporales</taxon>
        <taxon>Pleosporineae</taxon>
        <taxon>Phaeosphaeriaceae</taxon>
        <taxon>Setomelanomma</taxon>
    </lineage>
</organism>
<comment type="caution">
    <text evidence="1">The sequence shown here is derived from an EMBL/GenBank/DDBJ whole genome shotgun (WGS) entry which is preliminary data.</text>
</comment>
<evidence type="ECO:0000313" key="2">
    <source>
        <dbReference type="Proteomes" id="UP000799777"/>
    </source>
</evidence>
<accession>A0A9P4H7S3</accession>
<keyword evidence="2" id="KW-1185">Reference proteome</keyword>
<dbReference type="Proteomes" id="UP000799777">
    <property type="component" value="Unassembled WGS sequence"/>
</dbReference>
<dbReference type="AlphaFoldDB" id="A0A9P4H7S3"/>
<protein>
    <submittedName>
        <fullName evidence="1">Uncharacterized protein</fullName>
    </submittedName>
</protein>
<gene>
    <name evidence="1" type="ORF">EK21DRAFT_113831</name>
</gene>
<dbReference type="EMBL" id="ML978212">
    <property type="protein sequence ID" value="KAF2028492.1"/>
    <property type="molecule type" value="Genomic_DNA"/>
</dbReference>
<proteinExistence type="predicted"/>
<reference evidence="1" key="1">
    <citation type="journal article" date="2020" name="Stud. Mycol.">
        <title>101 Dothideomycetes genomes: a test case for predicting lifestyles and emergence of pathogens.</title>
        <authorList>
            <person name="Haridas S."/>
            <person name="Albert R."/>
            <person name="Binder M."/>
            <person name="Bloem J."/>
            <person name="Labutti K."/>
            <person name="Salamov A."/>
            <person name="Andreopoulos B."/>
            <person name="Baker S."/>
            <person name="Barry K."/>
            <person name="Bills G."/>
            <person name="Bluhm B."/>
            <person name="Cannon C."/>
            <person name="Castanera R."/>
            <person name="Culley D."/>
            <person name="Daum C."/>
            <person name="Ezra D."/>
            <person name="Gonzalez J."/>
            <person name="Henrissat B."/>
            <person name="Kuo A."/>
            <person name="Liang C."/>
            <person name="Lipzen A."/>
            <person name="Lutzoni F."/>
            <person name="Magnuson J."/>
            <person name="Mondo S."/>
            <person name="Nolan M."/>
            <person name="Ohm R."/>
            <person name="Pangilinan J."/>
            <person name="Park H.-J."/>
            <person name="Ramirez L."/>
            <person name="Alfaro M."/>
            <person name="Sun H."/>
            <person name="Tritt A."/>
            <person name="Yoshinaga Y."/>
            <person name="Zwiers L.-H."/>
            <person name="Turgeon B."/>
            <person name="Goodwin S."/>
            <person name="Spatafora J."/>
            <person name="Crous P."/>
            <person name="Grigoriev I."/>
        </authorList>
    </citation>
    <scope>NUCLEOTIDE SEQUENCE</scope>
    <source>
        <strain evidence="1">CBS 110217</strain>
    </source>
</reference>